<dbReference type="InterPro" id="IPR000859">
    <property type="entry name" value="CUB_dom"/>
</dbReference>
<proteinExistence type="predicted"/>
<dbReference type="SMART" id="SM00192">
    <property type="entry name" value="LDLa"/>
    <property type="match status" value="1"/>
</dbReference>
<organism evidence="7 8">
    <name type="scientific">Argiope bruennichi</name>
    <name type="common">Wasp spider</name>
    <name type="synonym">Aranea bruennichi</name>
    <dbReference type="NCBI Taxonomy" id="94029"/>
    <lineage>
        <taxon>Eukaryota</taxon>
        <taxon>Metazoa</taxon>
        <taxon>Ecdysozoa</taxon>
        <taxon>Arthropoda</taxon>
        <taxon>Chelicerata</taxon>
        <taxon>Arachnida</taxon>
        <taxon>Araneae</taxon>
        <taxon>Araneomorphae</taxon>
        <taxon>Entelegynae</taxon>
        <taxon>Araneoidea</taxon>
        <taxon>Araneidae</taxon>
        <taxon>Argiope</taxon>
    </lineage>
</organism>
<comment type="caution">
    <text evidence="7">The sequence shown here is derived from an EMBL/GenBank/DDBJ whole genome shotgun (WGS) entry which is preliminary data.</text>
</comment>
<evidence type="ECO:0000259" key="6">
    <source>
        <dbReference type="PROSITE" id="PS01180"/>
    </source>
</evidence>
<dbReference type="PANTHER" id="PTHR24251">
    <property type="entry name" value="OVOCHYMASE-RELATED"/>
    <property type="match status" value="1"/>
</dbReference>
<dbReference type="Gene3D" id="2.60.120.290">
    <property type="entry name" value="Spermadhesin, CUB domain"/>
    <property type="match status" value="5"/>
</dbReference>
<dbReference type="InterPro" id="IPR036055">
    <property type="entry name" value="LDL_receptor-like_sf"/>
</dbReference>
<evidence type="ECO:0000256" key="4">
    <source>
        <dbReference type="SAM" id="MobiDB-lite"/>
    </source>
</evidence>
<evidence type="ECO:0000256" key="2">
    <source>
        <dbReference type="ARBA" id="ARBA00023157"/>
    </source>
</evidence>
<protein>
    <submittedName>
        <fullName evidence="7">Cubilin like protein</fullName>
    </submittedName>
</protein>
<comment type="caution">
    <text evidence="3">Lacks conserved residue(s) required for the propagation of feature annotation.</text>
</comment>
<feature type="compositionally biased region" description="Basic residues" evidence="4">
    <location>
        <begin position="834"/>
        <end position="843"/>
    </location>
</feature>
<gene>
    <name evidence="7" type="ORF">HNY73_013039</name>
</gene>
<feature type="region of interest" description="Disordered" evidence="4">
    <location>
        <begin position="834"/>
        <end position="874"/>
    </location>
</feature>
<keyword evidence="8" id="KW-1185">Reference proteome</keyword>
<dbReference type="Gene3D" id="4.10.400.10">
    <property type="entry name" value="Low-density Lipoprotein Receptor"/>
    <property type="match status" value="1"/>
</dbReference>
<feature type="domain" description="CUB" evidence="6">
    <location>
        <begin position="501"/>
        <end position="627"/>
    </location>
</feature>
<dbReference type="SMART" id="SM00042">
    <property type="entry name" value="CUB"/>
    <property type="match status" value="5"/>
</dbReference>
<accession>A0A8T0EYG5</accession>
<reference evidence="7" key="2">
    <citation type="submission" date="2020-06" db="EMBL/GenBank/DDBJ databases">
        <authorList>
            <person name="Sheffer M."/>
        </authorList>
    </citation>
    <scope>NUCLEOTIDE SEQUENCE</scope>
</reference>
<evidence type="ECO:0000313" key="7">
    <source>
        <dbReference type="EMBL" id="KAF8782801.1"/>
    </source>
</evidence>
<sequence>MLSFDNFRVSVGLPTMASGNHDEVEPAGAATCCVLAAIFLAVLLPHLVALVSGSSTVSDPSAAHSPPTPTSRITPKCDRIFVSNAEGPKNGTFRAPQLTIPKGHSRHCIYTFIASENERVQVTFMSFNLRGTNPECNHEYIDLYTEIENATMELIRTPFGGRYCGRNRPRNRISMYQTLVIAFYSDEEHVDSDAFEGYYEFINASQYVVGTPSPDSVCSFTVFSDNKSEGEFRSPTYPGVYPKNLNCHYRFLGKKGQRVRLEFMDFDLIFGGAHCPFDYVKVFDGATSDDPLIGTHCGQQRNLVIYSSAENVSVQFITLQRTAESENRGFSGFFEFSNRFVSLDFIGKNDGEHIRGTECDQKILSKKESSGNVYSPNYPFPYFINTVCKYYIYGLQDNQNLERVRLIFEKFEIPNKDAECSEGGFLKIYLQGQEERQALDEFDLNLCGMNIPQPVLSEGPRLSMVFSSGTSAAMTGKGFKAKYIFETDYKVPGTPAPDGTCNFTYLSSSTKRGEFNSPRHPANYPSNTTCVYNFKGEPGTQIKIVFNYFRTKTQELATTGYNEVCKEDWLEIYEVYPNGRENVVGRYCSKSTPGPIVSDKGVHTMKVVLHTDAEGVASGFLASYLFIVPSKKFEECGFNISGQTSGVLTSPGFPAKYKDRRQVCHWYIHVKQNSRILLLFTFFRLEGDPLERGCPGAVVRVWKNLSQAPVEICGMEASNDTLEMTSTNSVLKLTFATAEKAIGAEGFKAVWTEVTETHDCQQFKCRETGYCIASELKCNREPNCGWTDRSDEEDCEEIETVNVYLIVGLTMGIAFTIFLTICLVCHRKRKRRRHHHHHHHHQHPPPPFEPRQKRSPPFDPPEFGPMNFMSIDSV</sequence>
<name>A0A8T0EYG5_ARGBR</name>
<feature type="domain" description="CUB" evidence="6">
    <location>
        <begin position="636"/>
        <end position="754"/>
    </location>
</feature>
<feature type="domain" description="CUB" evidence="6">
    <location>
        <begin position="77"/>
        <end position="202"/>
    </location>
</feature>
<evidence type="ECO:0000256" key="1">
    <source>
        <dbReference type="ARBA" id="ARBA00022737"/>
    </source>
</evidence>
<dbReference type="InterPro" id="IPR002172">
    <property type="entry name" value="LDrepeatLR_classA_rpt"/>
</dbReference>
<dbReference type="PROSITE" id="PS01180">
    <property type="entry name" value="CUB"/>
    <property type="match status" value="5"/>
</dbReference>
<keyword evidence="5" id="KW-0472">Membrane</keyword>
<evidence type="ECO:0000256" key="5">
    <source>
        <dbReference type="SAM" id="Phobius"/>
    </source>
</evidence>
<keyword evidence="1" id="KW-0677">Repeat</keyword>
<dbReference type="AlphaFoldDB" id="A0A8T0EYG5"/>
<dbReference type="Pfam" id="PF00431">
    <property type="entry name" value="CUB"/>
    <property type="match status" value="5"/>
</dbReference>
<dbReference type="InterPro" id="IPR035914">
    <property type="entry name" value="Sperma_CUB_dom_sf"/>
</dbReference>
<feature type="transmembrane region" description="Helical" evidence="5">
    <location>
        <begin position="803"/>
        <end position="825"/>
    </location>
</feature>
<feature type="domain" description="CUB" evidence="6">
    <location>
        <begin position="359"/>
        <end position="486"/>
    </location>
</feature>
<dbReference type="SUPFAM" id="SSF49854">
    <property type="entry name" value="Spermadhesin, CUB domain"/>
    <property type="match status" value="5"/>
</dbReference>
<evidence type="ECO:0000313" key="8">
    <source>
        <dbReference type="Proteomes" id="UP000807504"/>
    </source>
</evidence>
<keyword evidence="2" id="KW-1015">Disulfide bond</keyword>
<evidence type="ECO:0000256" key="3">
    <source>
        <dbReference type="PROSITE-ProRule" id="PRU00059"/>
    </source>
</evidence>
<dbReference type="Proteomes" id="UP000807504">
    <property type="component" value="Unassembled WGS sequence"/>
</dbReference>
<dbReference type="EMBL" id="JABXBU010001863">
    <property type="protein sequence ID" value="KAF8782801.1"/>
    <property type="molecule type" value="Genomic_DNA"/>
</dbReference>
<feature type="domain" description="CUB" evidence="6">
    <location>
        <begin position="218"/>
        <end position="337"/>
    </location>
</feature>
<dbReference type="CDD" id="cd00041">
    <property type="entry name" value="CUB"/>
    <property type="match status" value="5"/>
</dbReference>
<keyword evidence="5" id="KW-1133">Transmembrane helix</keyword>
<dbReference type="PANTHER" id="PTHR24251:SF50">
    <property type="entry name" value="ATTRACTIN-LIKE 1A"/>
    <property type="match status" value="1"/>
</dbReference>
<reference evidence="7" key="1">
    <citation type="journal article" date="2020" name="bioRxiv">
        <title>Chromosome-level reference genome of the European wasp spider Argiope bruennichi: a resource for studies on range expansion and evolutionary adaptation.</title>
        <authorList>
            <person name="Sheffer M.M."/>
            <person name="Hoppe A."/>
            <person name="Krehenwinkel H."/>
            <person name="Uhl G."/>
            <person name="Kuss A.W."/>
            <person name="Jensen L."/>
            <person name="Jensen C."/>
            <person name="Gillespie R.G."/>
            <person name="Hoff K.J."/>
            <person name="Prost S."/>
        </authorList>
    </citation>
    <scope>NUCLEOTIDE SEQUENCE</scope>
</reference>
<keyword evidence="5" id="KW-0812">Transmembrane</keyword>